<keyword evidence="1" id="KW-0812">Transmembrane</keyword>
<proteinExistence type="predicted"/>
<evidence type="ECO:0000256" key="1">
    <source>
        <dbReference type="SAM" id="Phobius"/>
    </source>
</evidence>
<feature type="transmembrane region" description="Helical" evidence="1">
    <location>
        <begin position="60"/>
        <end position="87"/>
    </location>
</feature>
<keyword evidence="1" id="KW-1133">Transmembrane helix</keyword>
<dbReference type="RefSeq" id="WP_338689285.1">
    <property type="nucleotide sequence ID" value="NZ_AP024702.1"/>
</dbReference>
<keyword evidence="3" id="KW-1185">Reference proteome</keyword>
<evidence type="ECO:0000313" key="3">
    <source>
        <dbReference type="Proteomes" id="UP001374893"/>
    </source>
</evidence>
<protein>
    <submittedName>
        <fullName evidence="2">Uncharacterized protein</fullName>
    </submittedName>
</protein>
<keyword evidence="1" id="KW-0472">Membrane</keyword>
<gene>
    <name evidence="2" type="ORF">HAHE_11240</name>
</gene>
<dbReference type="Proteomes" id="UP001374893">
    <property type="component" value="Chromosome"/>
</dbReference>
<name>A0ABN6H0Z1_9BACT</name>
<dbReference type="EMBL" id="AP024702">
    <property type="protein sequence ID" value="BCX47216.1"/>
    <property type="molecule type" value="Genomic_DNA"/>
</dbReference>
<sequence>MGLPLDIEEILGSSVVETVKRGLLAILCLFVASVSAAFSVEAAEAIMDLNLLGIDGDLEFYLFAWLIPIPGLWAVIYVPVILWAAYVFFTDDESIANRFIFFATAESVIIVLSIPGWDLERGVALIVLGGSMMAVRHLTLIVRNKLRVLYERDLMELTAQNQARRAELKRRFGTDVAGGEFVDDEDPKE</sequence>
<organism evidence="2 3">
    <name type="scientific">Haloferula helveola</name>
    <dbReference type="NCBI Taxonomy" id="490095"/>
    <lineage>
        <taxon>Bacteria</taxon>
        <taxon>Pseudomonadati</taxon>
        <taxon>Verrucomicrobiota</taxon>
        <taxon>Verrucomicrobiia</taxon>
        <taxon>Verrucomicrobiales</taxon>
        <taxon>Verrucomicrobiaceae</taxon>
        <taxon>Haloferula</taxon>
    </lineage>
</organism>
<evidence type="ECO:0000313" key="2">
    <source>
        <dbReference type="EMBL" id="BCX47216.1"/>
    </source>
</evidence>
<reference evidence="2 3" key="1">
    <citation type="submission" date="2021-06" db="EMBL/GenBank/DDBJ databases">
        <title>Complete genome of Haloferula helveola possessing various polysaccharide degrading enzymes.</title>
        <authorList>
            <person name="Takami H."/>
            <person name="Huang C."/>
            <person name="Hamasaki K."/>
        </authorList>
    </citation>
    <scope>NUCLEOTIDE SEQUENCE [LARGE SCALE GENOMIC DNA]</scope>
    <source>
        <strain evidence="2 3">CN-1</strain>
    </source>
</reference>
<accession>A0ABN6H0Z1</accession>
<feature type="transmembrane region" description="Helical" evidence="1">
    <location>
        <begin position="99"/>
        <end position="117"/>
    </location>
</feature>
<feature type="transmembrane region" description="Helical" evidence="1">
    <location>
        <begin position="123"/>
        <end position="142"/>
    </location>
</feature>
<feature type="transmembrane region" description="Helical" evidence="1">
    <location>
        <begin position="21"/>
        <end position="40"/>
    </location>
</feature>